<dbReference type="InterPro" id="IPR036653">
    <property type="entry name" value="CinA-like_C"/>
</dbReference>
<proteinExistence type="predicted"/>
<accession>D4MX23</accession>
<dbReference type="InterPro" id="IPR008136">
    <property type="entry name" value="CinA_C"/>
</dbReference>
<dbReference type="NCBIfam" id="TIGR00199">
    <property type="entry name" value="PncC_domain"/>
    <property type="match status" value="1"/>
</dbReference>
<protein>
    <submittedName>
        <fullName evidence="2">Competence/damage-inducible protein CinA C-terminal domain</fullName>
    </submittedName>
</protein>
<dbReference type="PATRIC" id="fig|245018.3.peg.36"/>
<dbReference type="EMBL" id="FP929061">
    <property type="protein sequence ID" value="CBL37168.1"/>
    <property type="molecule type" value="Genomic_DNA"/>
</dbReference>
<gene>
    <name evidence="2" type="ORF">CL2_00450</name>
</gene>
<dbReference type="Proteomes" id="UP000008960">
    <property type="component" value="Chromosome"/>
</dbReference>
<evidence type="ECO:0000313" key="2">
    <source>
        <dbReference type="EMBL" id="CBL37168.1"/>
    </source>
</evidence>
<dbReference type="Pfam" id="PF02464">
    <property type="entry name" value="CinA"/>
    <property type="match status" value="1"/>
</dbReference>
<name>D4MX23_ANAHA</name>
<feature type="domain" description="CinA C-terminal" evidence="1">
    <location>
        <begin position="1"/>
        <end position="126"/>
    </location>
</feature>
<dbReference type="Gene3D" id="3.90.950.20">
    <property type="entry name" value="CinA-like"/>
    <property type="match status" value="1"/>
</dbReference>
<organism evidence="2 3">
    <name type="scientific">Anaerostipes hadrus</name>
    <dbReference type="NCBI Taxonomy" id="649756"/>
    <lineage>
        <taxon>Bacteria</taxon>
        <taxon>Bacillati</taxon>
        <taxon>Bacillota</taxon>
        <taxon>Clostridia</taxon>
        <taxon>Lachnospirales</taxon>
        <taxon>Lachnospiraceae</taxon>
        <taxon>Anaerostipes</taxon>
    </lineage>
</organism>
<evidence type="ECO:0000313" key="3">
    <source>
        <dbReference type="Proteomes" id="UP000008960"/>
    </source>
</evidence>
<sequence>MFTARLVNVAGASDVLNESFITYANEAKMKYLGVKEETLNTVGAVSEDTARQMAEGVARQAGSNVGVGITGLAGPGGETPEKKAGLVYIGVSVNGKTKVNKYQLNGNRQKVRETAVCRALTMVRHALVEEFL</sequence>
<evidence type="ECO:0000259" key="1">
    <source>
        <dbReference type="Pfam" id="PF02464"/>
    </source>
</evidence>
<dbReference type="AlphaFoldDB" id="D4MX23"/>
<dbReference type="KEGG" id="bprl:CL2_00450"/>
<reference evidence="2 3" key="1">
    <citation type="submission" date="2010-03" db="EMBL/GenBank/DDBJ databases">
        <title>The genome sequence of Clostridiales sp. SSC/2.</title>
        <authorList>
            <consortium name="metaHIT consortium -- http://www.metahit.eu/"/>
            <person name="Pajon A."/>
            <person name="Turner K."/>
            <person name="Parkhill J."/>
            <person name="Duncan S."/>
            <person name="Flint H."/>
        </authorList>
    </citation>
    <scope>NUCLEOTIDE SEQUENCE [LARGE SCALE GENOMIC DNA]</scope>
    <source>
        <strain evidence="2 3">SSC/2</strain>
    </source>
</reference>
<dbReference type="SUPFAM" id="SSF142433">
    <property type="entry name" value="CinA-like"/>
    <property type="match status" value="1"/>
</dbReference>
<reference evidence="2 3" key="2">
    <citation type="submission" date="2010-03" db="EMBL/GenBank/DDBJ databases">
        <authorList>
            <person name="Pajon A."/>
        </authorList>
    </citation>
    <scope>NUCLEOTIDE SEQUENCE [LARGE SCALE GENOMIC DNA]</scope>
    <source>
        <strain evidence="2 3">SSC/2</strain>
    </source>
</reference>